<gene>
    <name evidence="4" type="ORF">SAMN02745244_00114</name>
</gene>
<protein>
    <recommendedName>
        <fullName evidence="6">Proteinase inhibitor I42 chagasin domain-containing protein</fullName>
    </recommendedName>
</protein>
<evidence type="ECO:0000256" key="1">
    <source>
        <dbReference type="ARBA" id="ARBA00022690"/>
    </source>
</evidence>
<feature type="region of interest" description="Disordered" evidence="3">
    <location>
        <begin position="94"/>
        <end position="115"/>
    </location>
</feature>
<dbReference type="Gene3D" id="2.60.40.2020">
    <property type="match status" value="1"/>
</dbReference>
<dbReference type="GO" id="GO:0004869">
    <property type="term" value="F:cysteine-type endopeptidase inhibitor activity"/>
    <property type="evidence" value="ECO:0007669"/>
    <property type="project" value="UniProtKB-KW"/>
</dbReference>
<evidence type="ECO:0000256" key="2">
    <source>
        <dbReference type="ARBA" id="ARBA00022704"/>
    </source>
</evidence>
<dbReference type="InterPro" id="IPR036331">
    <property type="entry name" value="Chagasin-like_sf"/>
</dbReference>
<keyword evidence="1" id="KW-0646">Protease inhibitor</keyword>
<dbReference type="Proteomes" id="UP000184512">
    <property type="component" value="Unassembled WGS sequence"/>
</dbReference>
<evidence type="ECO:0000313" key="5">
    <source>
        <dbReference type="Proteomes" id="UP000184512"/>
    </source>
</evidence>
<name>A0A1M6A5Q4_9ACTN</name>
<dbReference type="AlphaFoldDB" id="A0A1M6A5Q4"/>
<dbReference type="SUPFAM" id="SSF141066">
    <property type="entry name" value="ICP-like"/>
    <property type="match status" value="1"/>
</dbReference>
<dbReference type="STRING" id="1123357.SAMN02745244_00114"/>
<organism evidence="4 5">
    <name type="scientific">Tessaracoccus bendigoensis DSM 12906</name>
    <dbReference type="NCBI Taxonomy" id="1123357"/>
    <lineage>
        <taxon>Bacteria</taxon>
        <taxon>Bacillati</taxon>
        <taxon>Actinomycetota</taxon>
        <taxon>Actinomycetes</taxon>
        <taxon>Propionibacteriales</taxon>
        <taxon>Propionibacteriaceae</taxon>
        <taxon>Tessaracoccus</taxon>
    </lineage>
</organism>
<accession>A0A1M6A5Q4</accession>
<keyword evidence="2" id="KW-0789">Thiol protease inhibitor</keyword>
<feature type="region of interest" description="Disordered" evidence="3">
    <location>
        <begin position="50"/>
        <end position="70"/>
    </location>
</feature>
<evidence type="ECO:0008006" key="6">
    <source>
        <dbReference type="Google" id="ProtNLM"/>
    </source>
</evidence>
<reference evidence="4 5" key="1">
    <citation type="submission" date="2016-11" db="EMBL/GenBank/DDBJ databases">
        <authorList>
            <person name="Jaros S."/>
            <person name="Januszkiewicz K."/>
            <person name="Wedrychowicz H."/>
        </authorList>
    </citation>
    <scope>NUCLEOTIDE SEQUENCE [LARGE SCALE GENOMIC DNA]</scope>
    <source>
        <strain evidence="4 5">DSM 12906</strain>
    </source>
</reference>
<feature type="compositionally biased region" description="Basic and acidic residues" evidence="3">
    <location>
        <begin position="50"/>
        <end position="60"/>
    </location>
</feature>
<evidence type="ECO:0000256" key="3">
    <source>
        <dbReference type="SAM" id="MobiDB-lite"/>
    </source>
</evidence>
<dbReference type="EMBL" id="FQZG01000003">
    <property type="protein sequence ID" value="SHI31824.1"/>
    <property type="molecule type" value="Genomic_DNA"/>
</dbReference>
<dbReference type="RefSeq" id="WP_073185383.1">
    <property type="nucleotide sequence ID" value="NZ_FQZG01000003.1"/>
</dbReference>
<keyword evidence="5" id="KW-1185">Reference proteome</keyword>
<sequence length="115" mass="12251">MTGFAELPHELSLEVGATEQLRLPTYSGSGNLWTVRNVDDANVAEVRVESRPPIGADEHPPGGPPPGQSLATEFAVVTGVSSGVAHWRLVLARPWQPDNPTASHELTIQVSPARP</sequence>
<evidence type="ECO:0000313" key="4">
    <source>
        <dbReference type="EMBL" id="SHI31824.1"/>
    </source>
</evidence>
<feature type="compositionally biased region" description="Polar residues" evidence="3">
    <location>
        <begin position="98"/>
        <end position="115"/>
    </location>
</feature>
<proteinExistence type="predicted"/>